<sequence>MANEDEFDFSDLCFASDAEPNTFDETLNGQPQIIDETNNLTAPETETDEFTDSEEELYPLTKGQSFIDWKDVERYQ</sequence>
<evidence type="ECO:0000313" key="1">
    <source>
        <dbReference type="EMBL" id="KAF0395037.1"/>
    </source>
</evidence>
<organism evidence="1 2">
    <name type="scientific">Gigaspora margarita</name>
    <dbReference type="NCBI Taxonomy" id="4874"/>
    <lineage>
        <taxon>Eukaryota</taxon>
        <taxon>Fungi</taxon>
        <taxon>Fungi incertae sedis</taxon>
        <taxon>Mucoromycota</taxon>
        <taxon>Glomeromycotina</taxon>
        <taxon>Glomeromycetes</taxon>
        <taxon>Diversisporales</taxon>
        <taxon>Gigasporaceae</taxon>
        <taxon>Gigaspora</taxon>
    </lineage>
</organism>
<dbReference type="EMBL" id="WTPW01002154">
    <property type="protein sequence ID" value="KAF0395037.1"/>
    <property type="molecule type" value="Genomic_DNA"/>
</dbReference>
<protein>
    <submittedName>
        <fullName evidence="1">Uncharacterized protein</fullName>
    </submittedName>
</protein>
<evidence type="ECO:0000313" key="2">
    <source>
        <dbReference type="Proteomes" id="UP000439903"/>
    </source>
</evidence>
<dbReference type="Proteomes" id="UP000439903">
    <property type="component" value="Unassembled WGS sequence"/>
</dbReference>
<dbReference type="OrthoDB" id="2422837at2759"/>
<keyword evidence="2" id="KW-1185">Reference proteome</keyword>
<dbReference type="AlphaFoldDB" id="A0A8H3X3S1"/>
<accession>A0A8H3X3S1</accession>
<gene>
    <name evidence="1" type="ORF">F8M41_010316</name>
</gene>
<name>A0A8H3X3S1_GIGMA</name>
<proteinExistence type="predicted"/>
<comment type="caution">
    <text evidence="1">The sequence shown here is derived from an EMBL/GenBank/DDBJ whole genome shotgun (WGS) entry which is preliminary data.</text>
</comment>
<reference evidence="1 2" key="1">
    <citation type="journal article" date="2019" name="Environ. Microbiol.">
        <title>At the nexus of three kingdoms: the genome of the mycorrhizal fungus Gigaspora margarita provides insights into plant, endobacterial and fungal interactions.</title>
        <authorList>
            <person name="Venice F."/>
            <person name="Ghignone S."/>
            <person name="Salvioli di Fossalunga A."/>
            <person name="Amselem J."/>
            <person name="Novero M."/>
            <person name="Xianan X."/>
            <person name="Sedzielewska Toro K."/>
            <person name="Morin E."/>
            <person name="Lipzen A."/>
            <person name="Grigoriev I.V."/>
            <person name="Henrissat B."/>
            <person name="Martin F.M."/>
            <person name="Bonfante P."/>
        </authorList>
    </citation>
    <scope>NUCLEOTIDE SEQUENCE [LARGE SCALE GENOMIC DNA]</scope>
    <source>
        <strain evidence="1 2">BEG34</strain>
    </source>
</reference>